<proteinExistence type="inferred from homology"/>
<evidence type="ECO:0000313" key="8">
    <source>
        <dbReference type="EMBL" id="KAK2641527.1"/>
    </source>
</evidence>
<comment type="similarity">
    <text evidence="1 7">Belongs to the LOG family.</text>
</comment>
<comment type="caution">
    <text evidence="8">The sequence shown here is derived from an EMBL/GenBank/DDBJ whole genome shotgun (WGS) entry which is preliminary data.</text>
</comment>
<sequence length="201" mass="22028">LINIQKKNSKSALMASLSTKRFTNICVFGGTNYGKYREFVEVATHLGKVLIERKIHLVYGGGNLGLLGCVSRAARDGGSQALGIVPKPMAGADIIKKTNGLIAMLYHDDAFIALPGGFGTLEEIFTMASWAQLHIHDKPIGLLNVIKFYDGLLSFLDHAQKNYYISPSIRKTFISASSPHELIDQLQAFNYEPDPSTSELI</sequence>
<evidence type="ECO:0000256" key="5">
    <source>
        <dbReference type="ARBA" id="ARBA00047718"/>
    </source>
</evidence>
<protein>
    <recommendedName>
        <fullName evidence="2 7">Cytokinin riboside 5'-monophosphate phosphoribohydrolase</fullName>
        <ecNumber evidence="2 7">3.2.2.n1</ecNumber>
    </recommendedName>
</protein>
<dbReference type="GO" id="GO:0009691">
    <property type="term" value="P:cytokinin biosynthetic process"/>
    <property type="evidence" value="ECO:0007669"/>
    <property type="project" value="UniProtKB-UniRule"/>
</dbReference>
<dbReference type="Proteomes" id="UP001280121">
    <property type="component" value="Unassembled WGS sequence"/>
</dbReference>
<comment type="function">
    <text evidence="4 7">Cytokinin-activating enzyme working in the direct activation pathway. Phosphoribohydrolase that converts inactive cytokinin nucleotides to the biologically active free-base forms.</text>
</comment>
<comment type="catalytic activity">
    <reaction evidence="6 7">
        <text>9-ribosyl-trans-zeatin 5'-phosphate + H2O = trans-zeatin + D-ribose 5-phosphate</text>
        <dbReference type="Rhea" id="RHEA:48564"/>
        <dbReference type="ChEBI" id="CHEBI:15377"/>
        <dbReference type="ChEBI" id="CHEBI:16522"/>
        <dbReference type="ChEBI" id="CHEBI:78346"/>
        <dbReference type="ChEBI" id="CHEBI:87947"/>
        <dbReference type="EC" id="3.2.2.n1"/>
    </reaction>
</comment>
<dbReference type="SUPFAM" id="SSF102405">
    <property type="entry name" value="MCP/YpsA-like"/>
    <property type="match status" value="1"/>
</dbReference>
<gene>
    <name evidence="8" type="ORF">Ddye_023290</name>
</gene>
<evidence type="ECO:0000256" key="3">
    <source>
        <dbReference type="ARBA" id="ARBA00022712"/>
    </source>
</evidence>
<dbReference type="Gene3D" id="3.40.50.450">
    <property type="match status" value="1"/>
</dbReference>
<dbReference type="AlphaFoldDB" id="A0AAD9TSN5"/>
<accession>A0AAD9TSN5</accession>
<evidence type="ECO:0000256" key="1">
    <source>
        <dbReference type="ARBA" id="ARBA00006763"/>
    </source>
</evidence>
<comment type="catalytic activity">
    <reaction evidence="5 7">
        <text>N(6)-(dimethylallyl)adenosine 5'-phosphate + H2O = N(6)-dimethylallyladenine + D-ribose 5-phosphate</text>
        <dbReference type="Rhea" id="RHEA:48560"/>
        <dbReference type="ChEBI" id="CHEBI:15377"/>
        <dbReference type="ChEBI" id="CHEBI:17660"/>
        <dbReference type="ChEBI" id="CHEBI:57526"/>
        <dbReference type="ChEBI" id="CHEBI:78346"/>
        <dbReference type="EC" id="3.2.2.n1"/>
    </reaction>
</comment>
<organism evidence="8 9">
    <name type="scientific">Dipteronia dyeriana</name>
    <dbReference type="NCBI Taxonomy" id="168575"/>
    <lineage>
        <taxon>Eukaryota</taxon>
        <taxon>Viridiplantae</taxon>
        <taxon>Streptophyta</taxon>
        <taxon>Embryophyta</taxon>
        <taxon>Tracheophyta</taxon>
        <taxon>Spermatophyta</taxon>
        <taxon>Magnoliopsida</taxon>
        <taxon>eudicotyledons</taxon>
        <taxon>Gunneridae</taxon>
        <taxon>Pentapetalae</taxon>
        <taxon>rosids</taxon>
        <taxon>malvids</taxon>
        <taxon>Sapindales</taxon>
        <taxon>Sapindaceae</taxon>
        <taxon>Hippocastanoideae</taxon>
        <taxon>Acereae</taxon>
        <taxon>Dipteronia</taxon>
    </lineage>
</organism>
<evidence type="ECO:0000256" key="4">
    <source>
        <dbReference type="ARBA" id="ARBA00024884"/>
    </source>
</evidence>
<dbReference type="InterPro" id="IPR005269">
    <property type="entry name" value="LOG"/>
</dbReference>
<evidence type="ECO:0000313" key="9">
    <source>
        <dbReference type="Proteomes" id="UP001280121"/>
    </source>
</evidence>
<dbReference type="PANTHER" id="PTHR31223:SF70">
    <property type="entry name" value="LOG FAMILY PROTEIN YJL055W"/>
    <property type="match status" value="1"/>
</dbReference>
<keyword evidence="3 7" id="KW-0203">Cytokinin biosynthesis</keyword>
<reference evidence="8" key="1">
    <citation type="journal article" date="2023" name="Plant J.">
        <title>Genome sequences and population genomics provide insights into the demographic history, inbreeding, and mutation load of two 'living fossil' tree species of Dipteronia.</title>
        <authorList>
            <person name="Feng Y."/>
            <person name="Comes H.P."/>
            <person name="Chen J."/>
            <person name="Zhu S."/>
            <person name="Lu R."/>
            <person name="Zhang X."/>
            <person name="Li P."/>
            <person name="Qiu J."/>
            <person name="Olsen K.M."/>
            <person name="Qiu Y."/>
        </authorList>
    </citation>
    <scope>NUCLEOTIDE SEQUENCE</scope>
    <source>
        <strain evidence="8">KIB01</strain>
    </source>
</reference>
<dbReference type="PANTHER" id="PTHR31223">
    <property type="entry name" value="LOG FAMILY PROTEIN YJL055W"/>
    <property type="match status" value="1"/>
</dbReference>
<keyword evidence="9" id="KW-1185">Reference proteome</keyword>
<keyword evidence="7" id="KW-0378">Hydrolase</keyword>
<evidence type="ECO:0000256" key="2">
    <source>
        <dbReference type="ARBA" id="ARBA00012205"/>
    </source>
</evidence>
<dbReference type="NCBIfam" id="TIGR00730">
    <property type="entry name" value="Rossman fold protein, TIGR00730 family"/>
    <property type="match status" value="1"/>
</dbReference>
<dbReference type="GO" id="GO:0005829">
    <property type="term" value="C:cytosol"/>
    <property type="evidence" value="ECO:0007669"/>
    <property type="project" value="UniProtKB-ARBA"/>
</dbReference>
<dbReference type="GO" id="GO:0005634">
    <property type="term" value="C:nucleus"/>
    <property type="evidence" value="ECO:0007669"/>
    <property type="project" value="UniProtKB-ARBA"/>
</dbReference>
<name>A0AAD9TSN5_9ROSI</name>
<evidence type="ECO:0000256" key="6">
    <source>
        <dbReference type="ARBA" id="ARBA00049153"/>
    </source>
</evidence>
<dbReference type="Pfam" id="PF03641">
    <property type="entry name" value="Lysine_decarbox"/>
    <property type="match status" value="1"/>
</dbReference>
<dbReference type="EC" id="3.2.2.n1" evidence="2 7"/>
<dbReference type="InterPro" id="IPR031100">
    <property type="entry name" value="LOG_fam"/>
</dbReference>
<evidence type="ECO:0000256" key="7">
    <source>
        <dbReference type="RuleBase" id="RU363015"/>
    </source>
</evidence>
<dbReference type="EMBL" id="JANJYI010000007">
    <property type="protein sequence ID" value="KAK2641527.1"/>
    <property type="molecule type" value="Genomic_DNA"/>
</dbReference>
<feature type="non-terminal residue" evidence="8">
    <location>
        <position position="1"/>
    </location>
</feature>
<dbReference type="GO" id="GO:0016799">
    <property type="term" value="F:hydrolase activity, hydrolyzing N-glycosyl compounds"/>
    <property type="evidence" value="ECO:0007669"/>
    <property type="project" value="TreeGrafter"/>
</dbReference>